<gene>
    <name evidence="1" type="ORF">GALL_43420</name>
</gene>
<proteinExistence type="predicted"/>
<sequence length="68" mass="7382">MIGTPCQLYRASVEICQLEINKEQGTKFAIPVACYSQIMSVACGGSAKEVVLDGHVIQRKKLKDIAAK</sequence>
<dbReference type="EMBL" id="MLJW01000011">
    <property type="protein sequence ID" value="OIR14541.1"/>
    <property type="molecule type" value="Genomic_DNA"/>
</dbReference>
<evidence type="ECO:0000313" key="1">
    <source>
        <dbReference type="EMBL" id="OIR14541.1"/>
    </source>
</evidence>
<name>A0A1J5TDY9_9ZZZZ</name>
<reference evidence="1" key="1">
    <citation type="submission" date="2016-10" db="EMBL/GenBank/DDBJ databases">
        <title>Sequence of Gallionella enrichment culture.</title>
        <authorList>
            <person name="Poehlein A."/>
            <person name="Muehling M."/>
            <person name="Daniel R."/>
        </authorList>
    </citation>
    <scope>NUCLEOTIDE SEQUENCE</scope>
</reference>
<dbReference type="AlphaFoldDB" id="A0A1J5TDY9"/>
<accession>A0A1J5TDY9</accession>
<comment type="caution">
    <text evidence="1">The sequence shown here is derived from an EMBL/GenBank/DDBJ whole genome shotgun (WGS) entry which is preliminary data.</text>
</comment>
<organism evidence="1">
    <name type="scientific">mine drainage metagenome</name>
    <dbReference type="NCBI Taxonomy" id="410659"/>
    <lineage>
        <taxon>unclassified sequences</taxon>
        <taxon>metagenomes</taxon>
        <taxon>ecological metagenomes</taxon>
    </lineage>
</organism>
<protein>
    <submittedName>
        <fullName evidence="1">Uncharacterized protein</fullName>
    </submittedName>
</protein>